<reference evidence="2" key="1">
    <citation type="submission" date="2014-09" db="EMBL/GenBank/DDBJ databases">
        <authorList>
            <person name="Mudge J."/>
            <person name="Ramaraj T."/>
            <person name="Lindquist I.E."/>
            <person name="Bharti A.K."/>
            <person name="Sundararajan A."/>
            <person name="Cameron C.T."/>
            <person name="Woodward J.E."/>
            <person name="May G.D."/>
            <person name="Brubaker C."/>
            <person name="Broadhvest J."/>
            <person name="Wilkins T.A."/>
        </authorList>
    </citation>
    <scope>NUCLEOTIDE SEQUENCE</scope>
    <source>
        <strain evidence="2">cv. AKA8401</strain>
    </source>
</reference>
<sequence>MVLLTHHISESYVMKYISYLFLRLIRGFRMSSLDLSNIYHFGTFSKQL</sequence>
<proteinExistence type="predicted"/>
<accession>A0A0B0NA04</accession>
<evidence type="ECO:0000313" key="2">
    <source>
        <dbReference type="Proteomes" id="UP000032142"/>
    </source>
</evidence>
<evidence type="ECO:0000313" key="1">
    <source>
        <dbReference type="EMBL" id="KHG11343.1"/>
    </source>
</evidence>
<keyword evidence="2" id="KW-1185">Reference proteome</keyword>
<protein>
    <submittedName>
        <fullName evidence="1">Uncharacterized protein</fullName>
    </submittedName>
</protein>
<name>A0A0B0NA04_GOSAR</name>
<dbReference type="AlphaFoldDB" id="A0A0B0NA04"/>
<dbReference type="EMBL" id="KN395653">
    <property type="protein sequence ID" value="KHG11343.1"/>
    <property type="molecule type" value="Genomic_DNA"/>
</dbReference>
<organism evidence="1 2">
    <name type="scientific">Gossypium arboreum</name>
    <name type="common">Tree cotton</name>
    <name type="synonym">Gossypium nanking</name>
    <dbReference type="NCBI Taxonomy" id="29729"/>
    <lineage>
        <taxon>Eukaryota</taxon>
        <taxon>Viridiplantae</taxon>
        <taxon>Streptophyta</taxon>
        <taxon>Embryophyta</taxon>
        <taxon>Tracheophyta</taxon>
        <taxon>Spermatophyta</taxon>
        <taxon>Magnoliopsida</taxon>
        <taxon>eudicotyledons</taxon>
        <taxon>Gunneridae</taxon>
        <taxon>Pentapetalae</taxon>
        <taxon>rosids</taxon>
        <taxon>malvids</taxon>
        <taxon>Malvales</taxon>
        <taxon>Malvaceae</taxon>
        <taxon>Malvoideae</taxon>
        <taxon>Gossypium</taxon>
    </lineage>
</organism>
<gene>
    <name evidence="1" type="ORF">F383_13992</name>
</gene>
<dbReference type="Proteomes" id="UP000032142">
    <property type="component" value="Unassembled WGS sequence"/>
</dbReference>